<feature type="domain" description="Ig-like" evidence="7">
    <location>
        <begin position="299"/>
        <end position="353"/>
    </location>
</feature>
<dbReference type="SMART" id="SM00408">
    <property type="entry name" value="IGc2"/>
    <property type="match status" value="3"/>
</dbReference>
<feature type="domain" description="Ig-like" evidence="7">
    <location>
        <begin position="358"/>
        <end position="436"/>
    </location>
</feature>
<evidence type="ECO:0000313" key="9">
    <source>
        <dbReference type="Ensembl" id="ENSMMDP00005040980.1"/>
    </source>
</evidence>
<evidence type="ECO:0000256" key="6">
    <source>
        <dbReference type="ARBA" id="ARBA00023319"/>
    </source>
</evidence>
<accession>A0A667ZCV9</accession>
<dbReference type="InterPro" id="IPR003961">
    <property type="entry name" value="FN3_dom"/>
</dbReference>
<proteinExistence type="predicted"/>
<dbReference type="GeneTree" id="ENSGT00940000154756"/>
<reference evidence="9" key="1">
    <citation type="submission" date="2019-06" db="EMBL/GenBank/DDBJ databases">
        <authorList>
            <consortium name="Wellcome Sanger Institute Data Sharing"/>
        </authorList>
    </citation>
    <scope>NUCLEOTIDE SEQUENCE [LARGE SCALE GENOMIC DNA]</scope>
</reference>
<comment type="subcellular location">
    <subcellularLocation>
        <location evidence="1">Cytoplasm</location>
    </subcellularLocation>
</comment>
<dbReference type="SMART" id="SM00409">
    <property type="entry name" value="IG"/>
    <property type="match status" value="4"/>
</dbReference>
<keyword evidence="6" id="KW-0393">Immunoglobulin domain</keyword>
<dbReference type="Pfam" id="PF00041">
    <property type="entry name" value="fn3"/>
    <property type="match status" value="1"/>
</dbReference>
<dbReference type="Pfam" id="PF07679">
    <property type="entry name" value="I-set"/>
    <property type="match status" value="4"/>
</dbReference>
<dbReference type="FunFam" id="2.60.40.10:FF:000954">
    <property type="entry name" value="Obscurin, cytoskeletal calmodulin and titin-interacting RhoGEF"/>
    <property type="match status" value="1"/>
</dbReference>
<keyword evidence="3" id="KW-0597">Phosphoprotein</keyword>
<sequence>MARLLNTVFPLVKSTSLCILGNITKKLPRRTVVPISDTVIFCVELEHPCPDAYWTRNGEKLKEDSRVSIACMLRQYTLTIRDCQADDSGEVAFVTCVKSARKHPPDPPVDAVVQNKTDSSITLQWSPPDSDRPVPIKSYIVDRKKVGAQTWQRCNATETIVSTEMTICNFTEEATYQFRISAINDFGQSPYLEVPGSFYLEPRAEVRKGLMNSTAVSGEEASLSVELSAVCSGFWSLNGRLLRSGGDYLITRSKNIHTLVIRTVSMDLNGAEVKFVGGGSETRCILSTMGMASVLKGDLELTCEVSSASAVVVWKKDQVELTEDQRTTVISKGTQRKLIIKKAKKSDEGHYSCETAADKVTFQVKIKVQKEVTAILSHKATLSCDVSDSKTEVKWYKDGKLLVSSKTVYSETKGKTRQLVIENVEKNDAGEYICEAGGEKLIFKIFVKSVVFPSVQKEVKAILSQKATLSCEVADAKTEVKWYKDGKLLTSSRTIHAESKGKSRQLVIDSVEKKDAGEYICEAGTEKLVFKMQMAGKGD</sequence>
<dbReference type="PROSITE" id="PS50853">
    <property type="entry name" value="FN3"/>
    <property type="match status" value="1"/>
</dbReference>
<evidence type="ECO:0000256" key="1">
    <source>
        <dbReference type="ARBA" id="ARBA00004496"/>
    </source>
</evidence>
<dbReference type="InterPro" id="IPR052385">
    <property type="entry name" value="Obscurin/Obscurin-like_Reg"/>
</dbReference>
<dbReference type="CDD" id="cd00063">
    <property type="entry name" value="FN3"/>
    <property type="match status" value="1"/>
</dbReference>
<dbReference type="FunFam" id="2.60.40.10:FF:001066">
    <property type="entry name" value="Obscurin-like protein 1 isoform 3"/>
    <property type="match status" value="1"/>
</dbReference>
<reference evidence="9" key="3">
    <citation type="submission" date="2025-09" db="UniProtKB">
        <authorList>
            <consortium name="Ensembl"/>
        </authorList>
    </citation>
    <scope>IDENTIFICATION</scope>
</reference>
<feature type="domain" description="Fibronectin type-III" evidence="8">
    <location>
        <begin position="104"/>
        <end position="203"/>
    </location>
</feature>
<dbReference type="InterPro" id="IPR036116">
    <property type="entry name" value="FN3_sf"/>
</dbReference>
<keyword evidence="10" id="KW-1185">Reference proteome</keyword>
<keyword evidence="4" id="KW-0677">Repeat</keyword>
<dbReference type="Proteomes" id="UP000472263">
    <property type="component" value="Chromosome 17"/>
</dbReference>
<evidence type="ECO:0000313" key="10">
    <source>
        <dbReference type="Proteomes" id="UP000472263"/>
    </source>
</evidence>
<dbReference type="PROSITE" id="PS50835">
    <property type="entry name" value="IG_LIKE"/>
    <property type="match status" value="3"/>
</dbReference>
<keyword evidence="2" id="KW-0963">Cytoplasm</keyword>
<feature type="domain" description="Ig-like" evidence="7">
    <location>
        <begin position="453"/>
        <end position="523"/>
    </location>
</feature>
<dbReference type="PANTHER" id="PTHR35971:SF4">
    <property type="entry name" value="OBSCURIN"/>
    <property type="match status" value="1"/>
</dbReference>
<dbReference type="Ensembl" id="ENSMMDT00005041816.1">
    <property type="protein sequence ID" value="ENSMMDP00005040980.1"/>
    <property type="gene ID" value="ENSMMDG00005018946.1"/>
</dbReference>
<evidence type="ECO:0000259" key="7">
    <source>
        <dbReference type="PROSITE" id="PS50835"/>
    </source>
</evidence>
<dbReference type="InterPro" id="IPR013098">
    <property type="entry name" value="Ig_I-set"/>
</dbReference>
<dbReference type="CDD" id="cd00096">
    <property type="entry name" value="Ig"/>
    <property type="match status" value="1"/>
</dbReference>
<dbReference type="InterPro" id="IPR013783">
    <property type="entry name" value="Ig-like_fold"/>
</dbReference>
<dbReference type="PANTHER" id="PTHR35971">
    <property type="entry name" value="SI:DKEY-31G6.6"/>
    <property type="match status" value="1"/>
</dbReference>
<dbReference type="SUPFAM" id="SSF49265">
    <property type="entry name" value="Fibronectin type III"/>
    <property type="match status" value="1"/>
</dbReference>
<evidence type="ECO:0000256" key="2">
    <source>
        <dbReference type="ARBA" id="ARBA00022490"/>
    </source>
</evidence>
<dbReference type="SUPFAM" id="SSF48726">
    <property type="entry name" value="Immunoglobulin"/>
    <property type="match status" value="5"/>
</dbReference>
<dbReference type="AlphaFoldDB" id="A0A667ZCV9"/>
<keyword evidence="5" id="KW-1015">Disulfide bond</keyword>
<evidence type="ECO:0000259" key="8">
    <source>
        <dbReference type="PROSITE" id="PS50853"/>
    </source>
</evidence>
<dbReference type="InterPro" id="IPR007110">
    <property type="entry name" value="Ig-like_dom"/>
</dbReference>
<dbReference type="SMART" id="SM00060">
    <property type="entry name" value="FN3"/>
    <property type="match status" value="1"/>
</dbReference>
<dbReference type="GO" id="GO:0005737">
    <property type="term" value="C:cytoplasm"/>
    <property type="evidence" value="ECO:0007669"/>
    <property type="project" value="UniProtKB-SubCell"/>
</dbReference>
<reference evidence="9" key="2">
    <citation type="submission" date="2025-08" db="UniProtKB">
        <authorList>
            <consortium name="Ensembl"/>
        </authorList>
    </citation>
    <scope>IDENTIFICATION</scope>
</reference>
<name>A0A667ZCV9_9TELE</name>
<organism evidence="9 10">
    <name type="scientific">Myripristis murdjan</name>
    <name type="common">pinecone soldierfish</name>
    <dbReference type="NCBI Taxonomy" id="586833"/>
    <lineage>
        <taxon>Eukaryota</taxon>
        <taxon>Metazoa</taxon>
        <taxon>Chordata</taxon>
        <taxon>Craniata</taxon>
        <taxon>Vertebrata</taxon>
        <taxon>Euteleostomi</taxon>
        <taxon>Actinopterygii</taxon>
        <taxon>Neopterygii</taxon>
        <taxon>Teleostei</taxon>
        <taxon>Neoteleostei</taxon>
        <taxon>Acanthomorphata</taxon>
        <taxon>Holocentriformes</taxon>
        <taxon>Holocentridae</taxon>
        <taxon>Myripristis</taxon>
    </lineage>
</organism>
<dbReference type="InterPro" id="IPR036179">
    <property type="entry name" value="Ig-like_dom_sf"/>
</dbReference>
<dbReference type="FunFam" id="2.60.40.10:FF:000214">
    <property type="entry name" value="titin isoform X1"/>
    <property type="match status" value="1"/>
</dbReference>
<evidence type="ECO:0000256" key="5">
    <source>
        <dbReference type="ARBA" id="ARBA00023157"/>
    </source>
</evidence>
<dbReference type="InterPro" id="IPR003599">
    <property type="entry name" value="Ig_sub"/>
</dbReference>
<protein>
    <submittedName>
        <fullName evidence="9">Obscurin, cytoskeletal calmodulin and titin-interacting RhoGEF b</fullName>
    </submittedName>
</protein>
<dbReference type="InterPro" id="IPR003598">
    <property type="entry name" value="Ig_sub2"/>
</dbReference>
<evidence type="ECO:0000256" key="3">
    <source>
        <dbReference type="ARBA" id="ARBA00022553"/>
    </source>
</evidence>
<evidence type="ECO:0000256" key="4">
    <source>
        <dbReference type="ARBA" id="ARBA00022737"/>
    </source>
</evidence>
<dbReference type="Gene3D" id="2.60.40.10">
    <property type="entry name" value="Immunoglobulins"/>
    <property type="match status" value="6"/>
</dbReference>